<evidence type="ECO:0000313" key="12">
    <source>
        <dbReference type="Proteomes" id="UP000476176"/>
    </source>
</evidence>
<dbReference type="Proteomes" id="UP000488956">
    <property type="component" value="Unassembled WGS sequence"/>
</dbReference>
<evidence type="ECO:0000313" key="1">
    <source>
        <dbReference type="EMBL" id="KAE8939441.1"/>
    </source>
</evidence>
<gene>
    <name evidence="6" type="ORF">PF002_g10701</name>
    <name evidence="5" type="ORF">PF004_g8671</name>
    <name evidence="4" type="ORF">PF006_g17587</name>
    <name evidence="2" type="ORF">PF007_g9772</name>
    <name evidence="7" type="ORF">PF008_g8969</name>
    <name evidence="1" type="ORF">PF009_g10712</name>
    <name evidence="3" type="ORF">PF010_g9021</name>
</gene>
<evidence type="ECO:0000313" key="5">
    <source>
        <dbReference type="EMBL" id="KAE9237048.1"/>
    </source>
</evidence>
<dbReference type="EMBL" id="QXFX01000423">
    <property type="protein sequence ID" value="KAE9116292.1"/>
    <property type="molecule type" value="Genomic_DNA"/>
</dbReference>
<protein>
    <submittedName>
        <fullName evidence="4">Uncharacterized protein</fullName>
    </submittedName>
</protein>
<dbReference type="EMBL" id="QXGD01000475">
    <property type="protein sequence ID" value="KAE9238242.1"/>
    <property type="molecule type" value="Genomic_DNA"/>
</dbReference>
<evidence type="ECO:0000313" key="7">
    <source>
        <dbReference type="EMBL" id="KAE9345005.1"/>
    </source>
</evidence>
<evidence type="ECO:0000313" key="4">
    <source>
        <dbReference type="EMBL" id="KAE9122722.1"/>
    </source>
</evidence>
<evidence type="ECO:0000313" key="2">
    <source>
        <dbReference type="EMBL" id="KAE9116136.1"/>
    </source>
</evidence>
<evidence type="ECO:0000313" key="6">
    <source>
        <dbReference type="EMBL" id="KAE9238242.1"/>
    </source>
</evidence>
<dbReference type="Proteomes" id="UP000429523">
    <property type="component" value="Unassembled WGS sequence"/>
</dbReference>
<accession>A0A6A3SSS1</accession>
<evidence type="ECO:0000313" key="3">
    <source>
        <dbReference type="EMBL" id="KAE9116292.1"/>
    </source>
</evidence>
<organism evidence="4 10">
    <name type="scientific">Phytophthora fragariae</name>
    <dbReference type="NCBI Taxonomy" id="53985"/>
    <lineage>
        <taxon>Eukaryota</taxon>
        <taxon>Sar</taxon>
        <taxon>Stramenopiles</taxon>
        <taxon>Oomycota</taxon>
        <taxon>Peronosporomycetes</taxon>
        <taxon>Peronosporales</taxon>
        <taxon>Peronosporaceae</taxon>
        <taxon>Phytophthora</taxon>
    </lineage>
</organism>
<dbReference type="Proteomes" id="UP000440732">
    <property type="component" value="Unassembled WGS sequence"/>
</dbReference>
<comment type="caution">
    <text evidence="4">The sequence shown here is derived from an EMBL/GenBank/DDBJ whole genome shotgun (WGS) entry which is preliminary data.</text>
</comment>
<dbReference type="EMBL" id="QXGA01001309">
    <property type="protein sequence ID" value="KAE9122722.1"/>
    <property type="molecule type" value="Genomic_DNA"/>
</dbReference>
<sequence>MARRQDASAGLFWCVLARDGTLGNSWGCSGSGSVRNWFRLSSTRVFTEDI</sequence>
<reference evidence="8 9" key="1">
    <citation type="submission" date="2018-08" db="EMBL/GenBank/DDBJ databases">
        <title>Genomic investigation of the strawberry pathogen Phytophthora fragariae indicates pathogenicity is determined by transcriptional variation in three key races.</title>
        <authorList>
            <person name="Adams T.M."/>
            <person name="Armitage A.D."/>
            <person name="Sobczyk M.K."/>
            <person name="Bates H.J."/>
            <person name="Dunwell J.M."/>
            <person name="Nellist C.F."/>
            <person name="Harrison R.J."/>
        </authorList>
    </citation>
    <scope>NUCLEOTIDE SEQUENCE [LARGE SCALE GENOMIC DNA]</scope>
    <source>
        <strain evidence="6 9">BC-1</strain>
        <strain evidence="5 12">BC-23</strain>
        <strain evidence="4 10">NOV-5</strain>
        <strain evidence="2 11">NOV-71</strain>
        <strain evidence="7 13">NOV-77</strain>
        <strain evidence="1 8">NOV-9</strain>
        <strain evidence="3 14">ONT-3</strain>
    </source>
</reference>
<proteinExistence type="predicted"/>
<evidence type="ECO:0000313" key="14">
    <source>
        <dbReference type="Proteomes" id="UP000488956"/>
    </source>
</evidence>
<dbReference type="Proteomes" id="UP000441208">
    <property type="component" value="Unassembled WGS sequence"/>
</dbReference>
<dbReference type="EMBL" id="QXFY01000415">
    <property type="protein sequence ID" value="KAE9345005.1"/>
    <property type="molecule type" value="Genomic_DNA"/>
</dbReference>
<dbReference type="Proteomes" id="UP000440367">
    <property type="component" value="Unassembled WGS sequence"/>
</dbReference>
<evidence type="ECO:0000313" key="13">
    <source>
        <dbReference type="Proteomes" id="UP000486351"/>
    </source>
</evidence>
<evidence type="ECO:0000313" key="11">
    <source>
        <dbReference type="Proteomes" id="UP000441208"/>
    </source>
</evidence>
<dbReference type="EMBL" id="QXGF01000489">
    <property type="protein sequence ID" value="KAE8939441.1"/>
    <property type="molecule type" value="Genomic_DNA"/>
</dbReference>
<evidence type="ECO:0000313" key="8">
    <source>
        <dbReference type="Proteomes" id="UP000429523"/>
    </source>
</evidence>
<evidence type="ECO:0000313" key="10">
    <source>
        <dbReference type="Proteomes" id="UP000440732"/>
    </source>
</evidence>
<evidence type="ECO:0000313" key="9">
    <source>
        <dbReference type="Proteomes" id="UP000440367"/>
    </source>
</evidence>
<dbReference type="Proteomes" id="UP000486351">
    <property type="component" value="Unassembled WGS sequence"/>
</dbReference>
<dbReference type="AlphaFoldDB" id="A0A6A3SSS1"/>
<dbReference type="EMBL" id="QXGC01000409">
    <property type="protein sequence ID" value="KAE9237048.1"/>
    <property type="molecule type" value="Genomic_DNA"/>
</dbReference>
<dbReference type="Proteomes" id="UP000476176">
    <property type="component" value="Unassembled WGS sequence"/>
</dbReference>
<dbReference type="EMBL" id="QXFZ01000446">
    <property type="protein sequence ID" value="KAE9116136.1"/>
    <property type="molecule type" value="Genomic_DNA"/>
</dbReference>
<name>A0A6A3SSS1_9STRA</name>